<evidence type="ECO:0000313" key="2">
    <source>
        <dbReference type="EMBL" id="SAL78916.1"/>
    </source>
</evidence>
<keyword evidence="3" id="KW-1185">Reference proteome</keyword>
<name>A0A158KCR2_9BURK</name>
<dbReference type="RefSeq" id="WP_235021300.1">
    <property type="nucleotide sequence ID" value="NZ_FCNZ02000046.1"/>
</dbReference>
<comment type="caution">
    <text evidence="2">The sequence shown here is derived from an EMBL/GenBank/DDBJ whole genome shotgun (WGS) entry which is preliminary data.</text>
</comment>
<evidence type="ECO:0000256" key="1">
    <source>
        <dbReference type="SAM" id="MobiDB-lite"/>
    </source>
</evidence>
<sequence>MTNQIDVHGRLNAPVSSLLMSTPPNPSAEDDSEDLDDVLDETGAVTNRSKGKSGTDTKAEPDLKGKVSAAPQPDQIEQRPVPGHTE</sequence>
<proteinExistence type="predicted"/>
<reference evidence="2" key="1">
    <citation type="submission" date="2016-01" db="EMBL/GenBank/DDBJ databases">
        <authorList>
            <person name="Peeters Charlotte."/>
        </authorList>
    </citation>
    <scope>NUCLEOTIDE SEQUENCE</scope>
    <source>
        <strain evidence="2">LMG 22936</strain>
    </source>
</reference>
<feature type="compositionally biased region" description="Basic and acidic residues" evidence="1">
    <location>
        <begin position="53"/>
        <end position="65"/>
    </location>
</feature>
<feature type="region of interest" description="Disordered" evidence="1">
    <location>
        <begin position="1"/>
        <end position="86"/>
    </location>
</feature>
<protein>
    <submittedName>
        <fullName evidence="2">Uncharacterized protein</fullName>
    </submittedName>
</protein>
<dbReference type="Proteomes" id="UP000054717">
    <property type="component" value="Unassembled WGS sequence"/>
</dbReference>
<accession>A0A158KCR2</accession>
<dbReference type="EMBL" id="FCNZ02000046">
    <property type="protein sequence ID" value="SAL78916.1"/>
    <property type="molecule type" value="Genomic_DNA"/>
</dbReference>
<dbReference type="AlphaFoldDB" id="A0A158KCR2"/>
<organism evidence="2 3">
    <name type="scientific">Caballeronia telluris</name>
    <dbReference type="NCBI Taxonomy" id="326475"/>
    <lineage>
        <taxon>Bacteria</taxon>
        <taxon>Pseudomonadati</taxon>
        <taxon>Pseudomonadota</taxon>
        <taxon>Betaproteobacteria</taxon>
        <taxon>Burkholderiales</taxon>
        <taxon>Burkholderiaceae</taxon>
        <taxon>Caballeronia</taxon>
    </lineage>
</organism>
<gene>
    <name evidence="2" type="ORF">AWB66_05940</name>
</gene>
<feature type="compositionally biased region" description="Acidic residues" evidence="1">
    <location>
        <begin position="28"/>
        <end position="40"/>
    </location>
</feature>
<evidence type="ECO:0000313" key="3">
    <source>
        <dbReference type="Proteomes" id="UP000054717"/>
    </source>
</evidence>